<dbReference type="InterPro" id="IPR036179">
    <property type="entry name" value="Ig-like_dom_sf"/>
</dbReference>
<evidence type="ECO:0000256" key="3">
    <source>
        <dbReference type="ARBA" id="ARBA00023136"/>
    </source>
</evidence>
<evidence type="ECO:0000256" key="4">
    <source>
        <dbReference type="ARBA" id="ARBA00023180"/>
    </source>
</evidence>
<keyword evidence="3" id="KW-0472">Membrane</keyword>
<dbReference type="SUPFAM" id="SSF48726">
    <property type="entry name" value="Immunoglobulin"/>
    <property type="match status" value="3"/>
</dbReference>
<dbReference type="PROSITE" id="PS50835">
    <property type="entry name" value="IG_LIKE"/>
    <property type="match status" value="1"/>
</dbReference>
<evidence type="ECO:0000256" key="1">
    <source>
        <dbReference type="ARBA" id="ARBA00004370"/>
    </source>
</evidence>
<evidence type="ECO:0000313" key="5">
    <source>
        <dbReference type="EMBL" id="KAG2456221.1"/>
    </source>
</evidence>
<dbReference type="Gene3D" id="2.60.40.10">
    <property type="entry name" value="Immunoglobulins"/>
    <property type="match status" value="3"/>
</dbReference>
<keyword evidence="6" id="KW-1185">Reference proteome</keyword>
<evidence type="ECO:0000313" key="6">
    <source>
        <dbReference type="Proteomes" id="UP000886611"/>
    </source>
</evidence>
<organism evidence="5 6">
    <name type="scientific">Polypterus senegalus</name>
    <name type="common">Senegal bichir</name>
    <dbReference type="NCBI Taxonomy" id="55291"/>
    <lineage>
        <taxon>Eukaryota</taxon>
        <taxon>Metazoa</taxon>
        <taxon>Chordata</taxon>
        <taxon>Craniata</taxon>
        <taxon>Vertebrata</taxon>
        <taxon>Euteleostomi</taxon>
        <taxon>Actinopterygii</taxon>
        <taxon>Polypteriformes</taxon>
        <taxon>Polypteridae</taxon>
        <taxon>Polypterus</taxon>
    </lineage>
</organism>
<dbReference type="PANTHER" id="PTHR12080:SF134">
    <property type="entry name" value="CD48 ANTIGEN"/>
    <property type="match status" value="1"/>
</dbReference>
<dbReference type="GO" id="GO:0016020">
    <property type="term" value="C:membrane"/>
    <property type="evidence" value="ECO:0007669"/>
    <property type="project" value="UniProtKB-SubCell"/>
</dbReference>
<proteinExistence type="predicted"/>
<sequence length="451" mass="51200">MNVFTGDFVTLHISRNPFEVIDLTWKKDGAMVARFKNDMKTVSSKSNAQMLSNGTLRLGRISVNDHGTYSVEVYDKDGRNVKKDSRFLDVFDKTQLAALGAPLALHPKNEMSGMASIEWKKGDVLLGWQNITHNEKCYNRMEIFQNGTLWLEKTEKADEGIYTVNVFDENGSPIYTELIKVIAIELPSMPVLNYSCHTTGEIIFECSINEDSEASFKWVLDGEMLNEEKNNTTKVNNTNKGVMQCIVSNIVGSSKSEIYFSCPGKLFLTLWYIIASIIAAVLLSIICLSLIFCKSTHKKKHNLPAPSMEFLGNFQDLQDHCTVDEEPTANHSDQYFETNEVQDLPDPPDKLMFSSTEDVQEFPEEQDLPEAPDFDNSFYMVEEQDFQDPEGENLPDYIPSDESQQEEQKPSEGSDSSDFIHEQCSIVRYTTIKFKTFRCDKAEDSAIQENE</sequence>
<dbReference type="PANTHER" id="PTHR12080">
    <property type="entry name" value="SIGNALING LYMPHOCYTIC ACTIVATION MOLECULE"/>
    <property type="match status" value="1"/>
</dbReference>
<dbReference type="EMBL" id="JAATIS010009265">
    <property type="protein sequence ID" value="KAG2456221.1"/>
    <property type="molecule type" value="Genomic_DNA"/>
</dbReference>
<dbReference type="AlphaFoldDB" id="A0A8X8BI75"/>
<dbReference type="InterPro" id="IPR015631">
    <property type="entry name" value="CD2/SLAM_rcpt"/>
</dbReference>
<accession>A0A8X8BI75</accession>
<feature type="non-terminal residue" evidence="5">
    <location>
        <position position="1"/>
    </location>
</feature>
<dbReference type="Proteomes" id="UP000886611">
    <property type="component" value="Unassembled WGS sequence"/>
</dbReference>
<comment type="caution">
    <text evidence="5">The sequence shown here is derived from an EMBL/GenBank/DDBJ whole genome shotgun (WGS) entry which is preliminary data.</text>
</comment>
<dbReference type="InterPro" id="IPR007110">
    <property type="entry name" value="Ig-like_dom"/>
</dbReference>
<name>A0A8X8BI75_POLSE</name>
<keyword evidence="4" id="KW-0325">Glycoprotein</keyword>
<keyword evidence="2" id="KW-0732">Signal</keyword>
<feature type="non-terminal residue" evidence="5">
    <location>
        <position position="451"/>
    </location>
</feature>
<evidence type="ECO:0000256" key="2">
    <source>
        <dbReference type="ARBA" id="ARBA00022729"/>
    </source>
</evidence>
<dbReference type="InterPro" id="IPR013783">
    <property type="entry name" value="Ig-like_fold"/>
</dbReference>
<comment type="subcellular location">
    <subcellularLocation>
        <location evidence="1">Membrane</location>
    </subcellularLocation>
</comment>
<reference evidence="5 6" key="1">
    <citation type="journal article" date="2021" name="Cell">
        <title>Tracing the genetic footprints of vertebrate landing in non-teleost ray-finned fishes.</title>
        <authorList>
            <person name="Bi X."/>
            <person name="Wang K."/>
            <person name="Yang L."/>
            <person name="Pan H."/>
            <person name="Jiang H."/>
            <person name="Wei Q."/>
            <person name="Fang M."/>
            <person name="Yu H."/>
            <person name="Zhu C."/>
            <person name="Cai Y."/>
            <person name="He Y."/>
            <person name="Gan X."/>
            <person name="Zeng H."/>
            <person name="Yu D."/>
            <person name="Zhu Y."/>
            <person name="Jiang H."/>
            <person name="Qiu Q."/>
            <person name="Yang H."/>
            <person name="Zhang Y.E."/>
            <person name="Wang W."/>
            <person name="Zhu M."/>
            <person name="He S."/>
            <person name="Zhang G."/>
        </authorList>
    </citation>
    <scope>NUCLEOTIDE SEQUENCE [LARGE SCALE GENOMIC DNA]</scope>
    <source>
        <strain evidence="5">Bchr_013</strain>
    </source>
</reference>
<gene>
    <name evidence="5" type="primary">Cd2_1</name>
    <name evidence="5" type="ORF">GTO96_0006958</name>
</gene>
<protein>
    <submittedName>
        <fullName evidence="5">CD2 protein</fullName>
    </submittedName>
</protein>